<gene>
    <name evidence="3" type="ORF">DI53_3669</name>
</gene>
<dbReference type="PATRIC" id="fig|1229276.3.peg.3794"/>
<organism evidence="3 4">
    <name type="scientific">Sphingobacterium deserti</name>
    <dbReference type="NCBI Taxonomy" id="1229276"/>
    <lineage>
        <taxon>Bacteria</taxon>
        <taxon>Pseudomonadati</taxon>
        <taxon>Bacteroidota</taxon>
        <taxon>Sphingobacteriia</taxon>
        <taxon>Sphingobacteriales</taxon>
        <taxon>Sphingobacteriaceae</taxon>
        <taxon>Sphingobacterium</taxon>
    </lineage>
</organism>
<dbReference type="STRING" id="1229276.DI53_3669"/>
<dbReference type="eggNOG" id="COG0739">
    <property type="taxonomic scope" value="Bacteria"/>
</dbReference>
<feature type="signal peptide" evidence="1">
    <location>
        <begin position="1"/>
        <end position="24"/>
    </location>
</feature>
<dbReference type="InterPro" id="IPR016047">
    <property type="entry name" value="M23ase_b-sheet_dom"/>
</dbReference>
<keyword evidence="4" id="KW-1185">Reference proteome</keyword>
<name>A0A0B8T578_9SPHI</name>
<reference evidence="3 4" key="2">
    <citation type="journal article" date="2015" name="PLoS ONE">
        <title>Whole-Genome Optical Mapping and Finished Genome Sequence of Sphingobacterium deserti sp. nov., a New Species Isolated from the Western Desert of China.</title>
        <authorList>
            <person name="Teng C."/>
            <person name="Zhou Z."/>
            <person name="Molnar I."/>
            <person name="Li X."/>
            <person name="Tang R."/>
            <person name="Chen M."/>
            <person name="Wang L."/>
            <person name="Su S."/>
            <person name="Zhang W."/>
            <person name="Lin M."/>
        </authorList>
    </citation>
    <scope>NUCLEOTIDE SEQUENCE [LARGE SCALE GENOMIC DNA]</scope>
    <source>
        <strain evidence="4">ACCC05744</strain>
    </source>
</reference>
<sequence length="191" mass="21011">MVKLFLYALLLVASCIAPVAKAYAQEQDSLTTPENDNVQQVVLFDRNTLSVDTSASIFVCSPLRTPKITSHFGMRRHPVTGNKSFHNGVDLIADNPVVMAIYDGMVVQAGEQEILGRFICIDHGGVYSIYGHLSACLVDVGNKVRAGQDIGIMGRTGRVTGVHLHFSVRISTQYIDPIKFLLALQKQFLNY</sequence>
<dbReference type="EMBL" id="JJMU01000066">
    <property type="protein sequence ID" value="KGE12629.1"/>
    <property type="molecule type" value="Genomic_DNA"/>
</dbReference>
<dbReference type="Pfam" id="PF01551">
    <property type="entry name" value="Peptidase_M23"/>
    <property type="match status" value="1"/>
</dbReference>
<dbReference type="InterPro" id="IPR011055">
    <property type="entry name" value="Dup_hybrid_motif"/>
</dbReference>
<evidence type="ECO:0000313" key="4">
    <source>
        <dbReference type="Proteomes" id="UP000031802"/>
    </source>
</evidence>
<dbReference type="PROSITE" id="PS51257">
    <property type="entry name" value="PROKAR_LIPOPROTEIN"/>
    <property type="match status" value="1"/>
</dbReference>
<evidence type="ECO:0000259" key="2">
    <source>
        <dbReference type="Pfam" id="PF01551"/>
    </source>
</evidence>
<dbReference type="OrthoDB" id="9810477at2"/>
<dbReference type="GO" id="GO:0004222">
    <property type="term" value="F:metalloendopeptidase activity"/>
    <property type="evidence" value="ECO:0007669"/>
    <property type="project" value="TreeGrafter"/>
</dbReference>
<keyword evidence="1" id="KW-0732">Signal</keyword>
<dbReference type="Proteomes" id="UP000031802">
    <property type="component" value="Unassembled WGS sequence"/>
</dbReference>
<protein>
    <submittedName>
        <fullName evidence="3">Peptidase M23</fullName>
    </submittedName>
</protein>
<comment type="caution">
    <text evidence="3">The sequence shown here is derived from an EMBL/GenBank/DDBJ whole genome shotgun (WGS) entry which is preliminary data.</text>
</comment>
<accession>A0A0B8T578</accession>
<dbReference type="SUPFAM" id="SSF51261">
    <property type="entry name" value="Duplicated hybrid motif"/>
    <property type="match status" value="1"/>
</dbReference>
<dbReference type="RefSeq" id="WP_052072556.1">
    <property type="nucleotide sequence ID" value="NZ_JJMU01000066.1"/>
</dbReference>
<dbReference type="AlphaFoldDB" id="A0A0B8T578"/>
<evidence type="ECO:0000256" key="1">
    <source>
        <dbReference type="SAM" id="SignalP"/>
    </source>
</evidence>
<proteinExistence type="predicted"/>
<evidence type="ECO:0000313" key="3">
    <source>
        <dbReference type="EMBL" id="KGE12629.1"/>
    </source>
</evidence>
<feature type="chain" id="PRO_5002142249" evidence="1">
    <location>
        <begin position="25"/>
        <end position="191"/>
    </location>
</feature>
<dbReference type="InterPro" id="IPR050570">
    <property type="entry name" value="Cell_wall_metabolism_enzyme"/>
</dbReference>
<dbReference type="PANTHER" id="PTHR21666">
    <property type="entry name" value="PEPTIDASE-RELATED"/>
    <property type="match status" value="1"/>
</dbReference>
<feature type="domain" description="M23ase beta-sheet core" evidence="2">
    <location>
        <begin position="85"/>
        <end position="177"/>
    </location>
</feature>
<reference evidence="4" key="1">
    <citation type="submission" date="2014-04" db="EMBL/GenBank/DDBJ databases">
        <title>Whole-Genome optical mapping and complete genome sequence of Sphingobacterium deserti sp. nov., a new spaces isolated from desert in the west of China.</title>
        <authorList>
            <person name="Teng C."/>
            <person name="Zhou Z."/>
            <person name="Li X."/>
            <person name="Chen M."/>
            <person name="Lin M."/>
            <person name="Wang L."/>
            <person name="Su S."/>
            <person name="Zhang C."/>
            <person name="Zhang W."/>
        </authorList>
    </citation>
    <scope>NUCLEOTIDE SEQUENCE [LARGE SCALE GENOMIC DNA]</scope>
    <source>
        <strain evidence="4">ACCC05744</strain>
    </source>
</reference>
<dbReference type="Gene3D" id="2.70.70.10">
    <property type="entry name" value="Glucose Permease (Domain IIA)"/>
    <property type="match status" value="1"/>
</dbReference>
<dbReference type="CDD" id="cd12797">
    <property type="entry name" value="M23_peptidase"/>
    <property type="match status" value="1"/>
</dbReference>
<dbReference type="PANTHER" id="PTHR21666:SF270">
    <property type="entry name" value="MUREIN HYDROLASE ACTIVATOR ENVC"/>
    <property type="match status" value="1"/>
</dbReference>